<evidence type="ECO:0000313" key="3">
    <source>
        <dbReference type="Proteomes" id="UP000295151"/>
    </source>
</evidence>
<feature type="transmembrane region" description="Helical" evidence="1">
    <location>
        <begin position="39"/>
        <end position="58"/>
    </location>
</feature>
<keyword evidence="1" id="KW-0472">Membrane</keyword>
<dbReference type="EMBL" id="SOCE01000002">
    <property type="protein sequence ID" value="TDU83396.1"/>
    <property type="molecule type" value="Genomic_DNA"/>
</dbReference>
<evidence type="ECO:0000313" key="2">
    <source>
        <dbReference type="EMBL" id="TDU83396.1"/>
    </source>
</evidence>
<dbReference type="AlphaFoldDB" id="A0A4R7SXI9"/>
<keyword evidence="1" id="KW-0812">Transmembrane</keyword>
<accession>A0A4R7SXI9</accession>
<evidence type="ECO:0000256" key="1">
    <source>
        <dbReference type="SAM" id="Phobius"/>
    </source>
</evidence>
<dbReference type="OrthoDB" id="9843958at2"/>
<dbReference type="RefSeq" id="WP_133982607.1">
    <property type="nucleotide sequence ID" value="NZ_SOCE01000002.1"/>
</dbReference>
<dbReference type="Proteomes" id="UP000295151">
    <property type="component" value="Unassembled WGS sequence"/>
</dbReference>
<feature type="transmembrane region" description="Helical" evidence="1">
    <location>
        <begin position="12"/>
        <end position="33"/>
    </location>
</feature>
<comment type="caution">
    <text evidence="2">The sequence shown here is derived from an EMBL/GenBank/DDBJ whole genome shotgun (WGS) entry which is preliminary data.</text>
</comment>
<organism evidence="2 3">
    <name type="scientific">Kribbella voronezhensis</name>
    <dbReference type="NCBI Taxonomy" id="2512212"/>
    <lineage>
        <taxon>Bacteria</taxon>
        <taxon>Bacillati</taxon>
        <taxon>Actinomycetota</taxon>
        <taxon>Actinomycetes</taxon>
        <taxon>Propionibacteriales</taxon>
        <taxon>Kribbellaceae</taxon>
        <taxon>Kribbella</taxon>
    </lineage>
</organism>
<sequence>MRNRLISLPTWALFPVTAVPWTAVLFAVGLIDGGSWREALLPAATVGVIVGLGTAMALKYRWRTEQHALGPIPAEDRRTAMRAARKGPAPADPEVRAAALRLAQRQLQEVRRRYPLLAIAGAVYAAADLIGVFVYSHWYLLIPAVLVVPMAISLARTPKQLRARIALLSEPQEPVLRTE</sequence>
<gene>
    <name evidence="2" type="ORF">EV138_5860</name>
</gene>
<protein>
    <submittedName>
        <fullName evidence="2">Uncharacterized protein</fullName>
    </submittedName>
</protein>
<reference evidence="2 3" key="1">
    <citation type="submission" date="2019-03" db="EMBL/GenBank/DDBJ databases">
        <title>Genomic Encyclopedia of Type Strains, Phase III (KMG-III): the genomes of soil and plant-associated and newly described type strains.</title>
        <authorList>
            <person name="Whitman W."/>
        </authorList>
    </citation>
    <scope>NUCLEOTIDE SEQUENCE [LARGE SCALE GENOMIC DNA]</scope>
    <source>
        <strain evidence="2 3">VKM Ac-2575</strain>
    </source>
</reference>
<proteinExistence type="predicted"/>
<keyword evidence="1" id="KW-1133">Transmembrane helix</keyword>
<feature type="transmembrane region" description="Helical" evidence="1">
    <location>
        <begin position="138"/>
        <end position="155"/>
    </location>
</feature>
<keyword evidence="3" id="KW-1185">Reference proteome</keyword>
<name>A0A4R7SXI9_9ACTN</name>
<feature type="transmembrane region" description="Helical" evidence="1">
    <location>
        <begin position="114"/>
        <end position="132"/>
    </location>
</feature>